<reference evidence="3" key="1">
    <citation type="submission" date="2015-11" db="EMBL/GenBank/DDBJ databases">
        <authorList>
            <person name="Varghese N."/>
        </authorList>
    </citation>
    <scope>NUCLEOTIDE SEQUENCE [LARGE SCALE GENOMIC DNA]</scope>
    <source>
        <strain evidence="3">DSM 45899</strain>
    </source>
</reference>
<dbReference type="EMBL" id="FAOZ01000052">
    <property type="protein sequence ID" value="CUU60983.1"/>
    <property type="molecule type" value="Genomic_DNA"/>
</dbReference>
<evidence type="ECO:0000256" key="1">
    <source>
        <dbReference type="SAM" id="MobiDB-lite"/>
    </source>
</evidence>
<gene>
    <name evidence="2" type="ORF">Ga0074812_1528</name>
</gene>
<evidence type="ECO:0000313" key="2">
    <source>
        <dbReference type="EMBL" id="CUU60983.1"/>
    </source>
</evidence>
<proteinExistence type="predicted"/>
<dbReference type="AlphaFoldDB" id="A0A0S4QZP0"/>
<keyword evidence="3" id="KW-1185">Reference proteome</keyword>
<evidence type="ECO:0000313" key="3">
    <source>
        <dbReference type="Proteomes" id="UP000198802"/>
    </source>
</evidence>
<sequence>MPDDGLYATSWAPPEPSGLPGLRAAMARYMNSQHAVAHSAQTVAMGKGALFPAGRTAVQAAQILCDNEYRRLRDATLYYVAADMTELAVTAGESLPNFHLEPEDVPSPTGFVVFAEPIGSYVSSDADPPERIPIVAASWGPFSAAHLPRGGVWVTHYAPTDFPAIERMALQRIGRPMREHERTRLHAGTGPLTWDNETVLGYGGDLQASFKPGDSHSGPGDTIAPWIQTLRATWLLMNQPSILEVDDLPQDRAAARRARRDGLAASPVRLLHLRRATRNQGAPDGESAARAYTCRWMVRGHWRQQWYPTRGVHRPLWINPHLKGPDGKPLRTGDTVHVLDR</sequence>
<dbReference type="Proteomes" id="UP000198802">
    <property type="component" value="Unassembled WGS sequence"/>
</dbReference>
<accession>A0A0S4QZP0</accession>
<name>A0A0S4QZP0_9ACTN</name>
<protein>
    <submittedName>
        <fullName evidence="2">Uncharacterized protein</fullName>
    </submittedName>
</protein>
<feature type="region of interest" description="Disordered" evidence="1">
    <location>
        <begin position="320"/>
        <end position="341"/>
    </location>
</feature>
<organism evidence="2 3">
    <name type="scientific">Parafrankia irregularis</name>
    <dbReference type="NCBI Taxonomy" id="795642"/>
    <lineage>
        <taxon>Bacteria</taxon>
        <taxon>Bacillati</taxon>
        <taxon>Actinomycetota</taxon>
        <taxon>Actinomycetes</taxon>
        <taxon>Frankiales</taxon>
        <taxon>Frankiaceae</taxon>
        <taxon>Parafrankia</taxon>
    </lineage>
</organism>